<dbReference type="Pfam" id="PF00501">
    <property type="entry name" value="AMP-binding"/>
    <property type="match status" value="1"/>
</dbReference>
<evidence type="ECO:0000313" key="3">
    <source>
        <dbReference type="EMBL" id="TCK21986.1"/>
    </source>
</evidence>
<dbReference type="RefSeq" id="WP_132430661.1">
    <property type="nucleotide sequence ID" value="NZ_SMFZ01000002.1"/>
</dbReference>
<reference evidence="3 4" key="1">
    <citation type="submission" date="2019-03" db="EMBL/GenBank/DDBJ databases">
        <title>Sequencing the genomes of 1000 actinobacteria strains.</title>
        <authorList>
            <person name="Klenk H.-P."/>
        </authorList>
    </citation>
    <scope>NUCLEOTIDE SEQUENCE [LARGE SCALE GENOMIC DNA]</scope>
    <source>
        <strain evidence="3 4">DSM 44969</strain>
    </source>
</reference>
<dbReference type="SUPFAM" id="SSF56801">
    <property type="entry name" value="Acetyl-CoA synthetase-like"/>
    <property type="match status" value="1"/>
</dbReference>
<dbReference type="Pfam" id="PF13193">
    <property type="entry name" value="AMP-binding_C"/>
    <property type="match status" value="1"/>
</dbReference>
<dbReference type="EMBL" id="SMFZ01000002">
    <property type="protein sequence ID" value="TCK21986.1"/>
    <property type="molecule type" value="Genomic_DNA"/>
</dbReference>
<feature type="domain" description="AMP-binding enzyme C-terminal" evidence="2">
    <location>
        <begin position="405"/>
        <end position="480"/>
    </location>
</feature>
<dbReference type="Gene3D" id="3.40.50.12780">
    <property type="entry name" value="N-terminal domain of ligase-like"/>
    <property type="match status" value="1"/>
</dbReference>
<organism evidence="3 4">
    <name type="scientific">Pseudonocardia endophytica</name>
    <dbReference type="NCBI Taxonomy" id="401976"/>
    <lineage>
        <taxon>Bacteria</taxon>
        <taxon>Bacillati</taxon>
        <taxon>Actinomycetota</taxon>
        <taxon>Actinomycetes</taxon>
        <taxon>Pseudonocardiales</taxon>
        <taxon>Pseudonocardiaceae</taxon>
        <taxon>Pseudonocardia</taxon>
    </lineage>
</organism>
<comment type="caution">
    <text evidence="3">The sequence shown here is derived from an EMBL/GenBank/DDBJ whole genome shotgun (WGS) entry which is preliminary data.</text>
</comment>
<dbReference type="PANTHER" id="PTHR43201:SF32">
    <property type="entry name" value="2-SUCCINYLBENZOATE--COA LIGASE, CHLOROPLASTIC_PEROXISOMAL"/>
    <property type="match status" value="1"/>
</dbReference>
<evidence type="ECO:0000259" key="1">
    <source>
        <dbReference type="Pfam" id="PF00501"/>
    </source>
</evidence>
<dbReference type="AlphaFoldDB" id="A0A4V6NDF2"/>
<protein>
    <submittedName>
        <fullName evidence="3">Acyl-CoA synthetase (AMP-forming)/AMP-acid ligase II</fullName>
    </submittedName>
</protein>
<dbReference type="InterPro" id="IPR000873">
    <property type="entry name" value="AMP-dep_synth/lig_dom"/>
</dbReference>
<dbReference type="InterPro" id="IPR042099">
    <property type="entry name" value="ANL_N_sf"/>
</dbReference>
<dbReference type="GO" id="GO:0006631">
    <property type="term" value="P:fatty acid metabolic process"/>
    <property type="evidence" value="ECO:0007669"/>
    <property type="project" value="TreeGrafter"/>
</dbReference>
<dbReference type="Gene3D" id="3.30.300.30">
    <property type="match status" value="1"/>
</dbReference>
<evidence type="ECO:0000313" key="4">
    <source>
        <dbReference type="Proteomes" id="UP000295560"/>
    </source>
</evidence>
<keyword evidence="4" id="KW-1185">Reference proteome</keyword>
<accession>A0A4V6NDF2</accession>
<dbReference type="Proteomes" id="UP000295560">
    <property type="component" value="Unassembled WGS sequence"/>
</dbReference>
<sequence>MNLTLLLDMAADTAGDRVAVGPADTGATYADVRDAAAGVAGALTRRGAQRLVLASQNTDAIPGLLFGAALAGVPFTSVNYRLADDRLVQAMERCSPAVVVADERTAPRIDGVAGLELRTATELAAEPPAGGAPADDADAVAVSLFTSGTSGAPKSVVLRHRNLTSYILSTTEFLDAGEDEAALVSVPPYHIAGIASVLSNVYSGRRLVYLPQFDPHRWVELARTEAVTHAMIVPTMLGRILDVLEETGTPLPALRHLSYGGGRMPLPVVRRALTLLPDVGFVNAYGLTETSSTIALLGPDDHRDAFVSDDPAVAARLGSVGRAVPGVELEIHGTDGRPVECGRIGEIVVRGDQIAGEYQGSDAKDADGWFRTNDRGWLDDAGYLFVDGRADDVIVRGGENLSPGEIEDVLVQHPDVAEAAVVGVPDEEWGETVAAVVVARDGRAVDADALRAFVSRSLRSSRAPTVVAVRDALPYNDTGKLLRRELRDAFAVDDPRTVTR</sequence>
<dbReference type="PANTHER" id="PTHR43201">
    <property type="entry name" value="ACYL-COA SYNTHETASE"/>
    <property type="match status" value="1"/>
</dbReference>
<evidence type="ECO:0000259" key="2">
    <source>
        <dbReference type="Pfam" id="PF13193"/>
    </source>
</evidence>
<proteinExistence type="predicted"/>
<gene>
    <name evidence="3" type="ORF">EV378_5983</name>
</gene>
<dbReference type="InterPro" id="IPR045851">
    <property type="entry name" value="AMP-bd_C_sf"/>
</dbReference>
<dbReference type="OrthoDB" id="3564926at2"/>
<keyword evidence="3" id="KW-0436">Ligase</keyword>
<name>A0A4V6NDF2_PSEEN</name>
<dbReference type="InterPro" id="IPR025110">
    <property type="entry name" value="AMP-bd_C"/>
</dbReference>
<feature type="domain" description="AMP-dependent synthetase/ligase" evidence="1">
    <location>
        <begin position="10"/>
        <end position="358"/>
    </location>
</feature>
<dbReference type="GO" id="GO:0031956">
    <property type="term" value="F:medium-chain fatty acid-CoA ligase activity"/>
    <property type="evidence" value="ECO:0007669"/>
    <property type="project" value="TreeGrafter"/>
</dbReference>